<name>A0A1C3V9A5_9HYPH</name>
<evidence type="ECO:0000313" key="1">
    <source>
        <dbReference type="EMBL" id="SCB24241.1"/>
    </source>
</evidence>
<organism evidence="1 2">
    <name type="scientific">Rhizobium lusitanum</name>
    <dbReference type="NCBI Taxonomy" id="293958"/>
    <lineage>
        <taxon>Bacteria</taxon>
        <taxon>Pseudomonadati</taxon>
        <taxon>Pseudomonadota</taxon>
        <taxon>Alphaproteobacteria</taxon>
        <taxon>Hyphomicrobiales</taxon>
        <taxon>Rhizobiaceae</taxon>
        <taxon>Rhizobium/Agrobacterium group</taxon>
        <taxon>Rhizobium</taxon>
    </lineage>
</organism>
<gene>
    <name evidence="1" type="ORF">GA0061101_104456</name>
</gene>
<sequence>MKILVVEDDQKTAEYISRGLGEADFCMVYFTETRSPTLKVSTSMFSGSLMVVPVDSVICALF</sequence>
<proteinExistence type="predicted"/>
<dbReference type="EMBL" id="FMAF01000004">
    <property type="protein sequence ID" value="SCB24241.1"/>
    <property type="molecule type" value="Genomic_DNA"/>
</dbReference>
<evidence type="ECO:0008006" key="3">
    <source>
        <dbReference type="Google" id="ProtNLM"/>
    </source>
</evidence>
<dbReference type="AlphaFoldDB" id="A0A1C3V9A5"/>
<dbReference type="Proteomes" id="UP000199205">
    <property type="component" value="Unassembled WGS sequence"/>
</dbReference>
<protein>
    <recommendedName>
        <fullName evidence="3">Response regulatory domain-containing protein</fullName>
    </recommendedName>
</protein>
<accession>A0A1C3V9A5</accession>
<evidence type="ECO:0000313" key="2">
    <source>
        <dbReference type="Proteomes" id="UP000199205"/>
    </source>
</evidence>
<reference evidence="1 2" key="1">
    <citation type="submission" date="2016-08" db="EMBL/GenBank/DDBJ databases">
        <authorList>
            <person name="Seilhamer J.J."/>
        </authorList>
    </citation>
    <scope>NUCLEOTIDE SEQUENCE [LARGE SCALE GENOMIC DNA]</scope>
    <source>
        <strain evidence="1 2">P1-7</strain>
    </source>
</reference>